<dbReference type="GO" id="GO:0016787">
    <property type="term" value="F:hydrolase activity"/>
    <property type="evidence" value="ECO:0007669"/>
    <property type="project" value="UniProtKB-KW"/>
</dbReference>
<evidence type="ECO:0000313" key="6">
    <source>
        <dbReference type="Proteomes" id="UP000269412"/>
    </source>
</evidence>
<dbReference type="EMBL" id="RBIQ01000010">
    <property type="protein sequence ID" value="RKR07995.1"/>
    <property type="molecule type" value="Genomic_DNA"/>
</dbReference>
<dbReference type="Pfam" id="PF04295">
    <property type="entry name" value="GD_AH_second"/>
    <property type="match status" value="1"/>
</dbReference>
<dbReference type="OrthoDB" id="9804574at2"/>
<feature type="domain" description="D-galactarate/Altronate dehydratase second" evidence="3">
    <location>
        <begin position="4"/>
        <end position="124"/>
    </location>
</feature>
<evidence type="ECO:0000256" key="2">
    <source>
        <dbReference type="ARBA" id="ARBA00023239"/>
    </source>
</evidence>
<keyword evidence="2" id="KW-0456">Lyase</keyword>
<accession>A0A495DTL7</accession>
<proteinExistence type="inferred from homology"/>
<keyword evidence="6" id="KW-1185">Reference proteome</keyword>
<feature type="domain" description="D-galactarate/Altronate dehydratase C-terminal" evidence="4">
    <location>
        <begin position="139"/>
        <end position="383"/>
    </location>
</feature>
<dbReference type="AlphaFoldDB" id="A0A495DTL7"/>
<comment type="caution">
    <text evidence="5">The sequence shown here is derived from an EMBL/GenBank/DDBJ whole genome shotgun (WGS) entry which is preliminary data.</text>
</comment>
<organism evidence="5 6">
    <name type="scientific">Maribacter vaceletii</name>
    <dbReference type="NCBI Taxonomy" id="1206816"/>
    <lineage>
        <taxon>Bacteria</taxon>
        <taxon>Pseudomonadati</taxon>
        <taxon>Bacteroidota</taxon>
        <taxon>Flavobacteriia</taxon>
        <taxon>Flavobacteriales</taxon>
        <taxon>Flavobacteriaceae</taxon>
        <taxon>Maribacter</taxon>
    </lineage>
</organism>
<evidence type="ECO:0000313" key="5">
    <source>
        <dbReference type="EMBL" id="RKR07995.1"/>
    </source>
</evidence>
<dbReference type="RefSeq" id="WP_121068764.1">
    <property type="nucleotide sequence ID" value="NZ_RBIQ01000010.1"/>
</dbReference>
<keyword evidence="5" id="KW-0378">Hydrolase</keyword>
<dbReference type="Pfam" id="PF20629">
    <property type="entry name" value="GD_AH_C"/>
    <property type="match status" value="1"/>
</dbReference>
<evidence type="ECO:0000259" key="3">
    <source>
        <dbReference type="Pfam" id="PF04295"/>
    </source>
</evidence>
<dbReference type="InterPro" id="IPR048332">
    <property type="entry name" value="GD_AH_C"/>
</dbReference>
<dbReference type="PANTHER" id="PTHR30536:SF5">
    <property type="entry name" value="ALTRONATE DEHYDRATASE"/>
    <property type="match status" value="1"/>
</dbReference>
<evidence type="ECO:0000256" key="1">
    <source>
        <dbReference type="ARBA" id="ARBA00010986"/>
    </source>
</evidence>
<dbReference type="GO" id="GO:0016829">
    <property type="term" value="F:lyase activity"/>
    <property type="evidence" value="ECO:0007669"/>
    <property type="project" value="UniProtKB-KW"/>
</dbReference>
<dbReference type="GO" id="GO:0019698">
    <property type="term" value="P:D-galacturonate catabolic process"/>
    <property type="evidence" value="ECO:0007669"/>
    <property type="project" value="TreeGrafter"/>
</dbReference>
<sequence length="396" mass="42997">MLKGYLRQDGKKGIRNYILVAYTVECAHHVAREIQYPYREKGVHVIGFHGCAPNTYANNMMEALCTHSNVGAVLIMSLGCENLNKENLREVIKASGRSVKTITIQESKGSKLSIEEGKNWIEKQISILKETPQVPMAFNELSIGTICGGSDATSGITANPVIGKTFDNLLKKGITAIFEETGELIGCEHIMAERAETSELSEQLIKTVDKAKIYYQNMGFGSFSDGNAKGGLTTIEEKSMGAYSKSGNSKINGIIKPTIQPPKNGLYLLDVVPDGSPMFGWPNANDNAEIAELIACGAHIILFSTGRGSVVGSAVSPVIKICANPQTFKNLEDDMDINAGSIIEGKETIDEIAKLLEEYIVKIGNGNLTKSEALWHQEFQLAYKKFGNLEPGCLPS</sequence>
<comment type="similarity">
    <text evidence="1">Belongs to the UxaA family.</text>
</comment>
<protein>
    <submittedName>
        <fullName evidence="5">Altronate hydrolase</fullName>
    </submittedName>
</protein>
<name>A0A495DTL7_9FLAO</name>
<dbReference type="InterPro" id="IPR007392">
    <property type="entry name" value="GD_AH_second"/>
</dbReference>
<dbReference type="InterPro" id="IPR052172">
    <property type="entry name" value="UxaA_altronate/galactarate_dh"/>
</dbReference>
<evidence type="ECO:0000259" key="4">
    <source>
        <dbReference type="Pfam" id="PF20629"/>
    </source>
</evidence>
<dbReference type="Proteomes" id="UP000269412">
    <property type="component" value="Unassembled WGS sequence"/>
</dbReference>
<reference evidence="5 6" key="1">
    <citation type="submission" date="2018-10" db="EMBL/GenBank/DDBJ databases">
        <title>Genomic Encyclopedia of Archaeal and Bacterial Type Strains, Phase II (KMG-II): from individual species to whole genera.</title>
        <authorList>
            <person name="Goeker M."/>
        </authorList>
    </citation>
    <scope>NUCLEOTIDE SEQUENCE [LARGE SCALE GENOMIC DNA]</scope>
    <source>
        <strain evidence="5 6">DSM 25230</strain>
    </source>
</reference>
<dbReference type="PANTHER" id="PTHR30536">
    <property type="entry name" value="ALTRONATE/GALACTARATE DEHYDRATASE"/>
    <property type="match status" value="1"/>
</dbReference>
<gene>
    <name evidence="5" type="ORF">CLV91_2760</name>
</gene>